<dbReference type="RefSeq" id="WP_002597050.1">
    <property type="nucleotide sequence ID" value="NZ_KB850956.1"/>
</dbReference>
<dbReference type="InterPro" id="IPR006485">
    <property type="entry name" value="Phage-like_holin"/>
</dbReference>
<reference evidence="2 3" key="1">
    <citation type="submission" date="2013-01" db="EMBL/GenBank/DDBJ databases">
        <title>The Genome Sequence of Clostridium colicanis 209318.</title>
        <authorList>
            <consortium name="The Broad Institute Genome Sequencing Platform"/>
            <person name="Earl A."/>
            <person name="Ward D."/>
            <person name="Feldgarden M."/>
            <person name="Gevers D."/>
            <person name="Courvalin P."/>
            <person name="Lambert T."/>
            <person name="Walker B."/>
            <person name="Young S.K."/>
            <person name="Zeng Q."/>
            <person name="Gargeya S."/>
            <person name="Fitzgerald M."/>
            <person name="Haas B."/>
            <person name="Abouelleil A."/>
            <person name="Alvarado L."/>
            <person name="Arachchi H.M."/>
            <person name="Berlin A.M."/>
            <person name="Chapman S.B."/>
            <person name="Dewar J."/>
            <person name="Goldberg J."/>
            <person name="Griggs A."/>
            <person name="Gujja S."/>
            <person name="Hansen M."/>
            <person name="Howarth C."/>
            <person name="Imamovic A."/>
            <person name="Larimer J."/>
            <person name="McCowan C."/>
            <person name="Murphy C."/>
            <person name="Neiman D."/>
            <person name="Pearson M."/>
            <person name="Priest M."/>
            <person name="Roberts A."/>
            <person name="Saif S."/>
            <person name="Shea T."/>
            <person name="Sisk P."/>
            <person name="Sykes S."/>
            <person name="Wortman J."/>
            <person name="Nusbaum C."/>
            <person name="Birren B."/>
        </authorList>
    </citation>
    <scope>NUCLEOTIDE SEQUENCE [LARGE SCALE GENOMIC DNA]</scope>
    <source>
        <strain evidence="2 3">209318</strain>
    </source>
</reference>
<keyword evidence="1" id="KW-0472">Membrane</keyword>
<keyword evidence="1" id="KW-0812">Transmembrane</keyword>
<keyword evidence="1" id="KW-1133">Transmembrane helix</keyword>
<dbReference type="Proteomes" id="UP000013097">
    <property type="component" value="Unassembled WGS sequence"/>
</dbReference>
<organism evidence="2 3">
    <name type="scientific">Clostridium thermobutyricum</name>
    <dbReference type="NCBI Taxonomy" id="29372"/>
    <lineage>
        <taxon>Bacteria</taxon>
        <taxon>Bacillati</taxon>
        <taxon>Bacillota</taxon>
        <taxon>Clostridia</taxon>
        <taxon>Eubacteriales</taxon>
        <taxon>Clostridiaceae</taxon>
        <taxon>Clostridium</taxon>
    </lineage>
</organism>
<dbReference type="eggNOG" id="COG5546">
    <property type="taxonomic scope" value="Bacteria"/>
</dbReference>
<sequence length="74" mass="8481">MDWSRLKNYGLWVSILALIPLILKQFGIYIIPEEYTQITTAILSILVMAGILNNPTTENKGFLDDNIKNKKEIE</sequence>
<dbReference type="EMBL" id="AGYT01000007">
    <property type="protein sequence ID" value="ENZ03360.1"/>
    <property type="molecule type" value="Genomic_DNA"/>
</dbReference>
<evidence type="ECO:0000313" key="3">
    <source>
        <dbReference type="Proteomes" id="UP000013097"/>
    </source>
</evidence>
<dbReference type="HOGENOM" id="CLU_170163_2_0_9"/>
<dbReference type="AlphaFoldDB" id="N9WKF9"/>
<evidence type="ECO:0000256" key="1">
    <source>
        <dbReference type="SAM" id="Phobius"/>
    </source>
</evidence>
<evidence type="ECO:0000313" key="2">
    <source>
        <dbReference type="EMBL" id="ENZ03360.1"/>
    </source>
</evidence>
<feature type="transmembrane region" description="Helical" evidence="1">
    <location>
        <begin position="35"/>
        <end position="52"/>
    </location>
</feature>
<keyword evidence="3" id="KW-1185">Reference proteome</keyword>
<feature type="transmembrane region" description="Helical" evidence="1">
    <location>
        <begin position="9"/>
        <end position="29"/>
    </location>
</feature>
<dbReference type="PATRIC" id="fig|999411.4.peg.530"/>
<comment type="caution">
    <text evidence="2">The sequence shown here is derived from an EMBL/GenBank/DDBJ whole genome shotgun (WGS) entry which is preliminary data.</text>
</comment>
<dbReference type="Pfam" id="PF04531">
    <property type="entry name" value="Phage_holin_1"/>
    <property type="match status" value="1"/>
</dbReference>
<evidence type="ECO:0008006" key="4">
    <source>
        <dbReference type="Google" id="ProtNLM"/>
    </source>
</evidence>
<protein>
    <recommendedName>
        <fullName evidence="4">Holin</fullName>
    </recommendedName>
</protein>
<accession>N9WKF9</accession>
<gene>
    <name evidence="2" type="ORF">HMPREF1092_00546</name>
</gene>
<name>N9WKF9_9CLOT</name>
<proteinExistence type="predicted"/>